<dbReference type="OrthoDB" id="5041951at2759"/>
<dbReference type="GeneID" id="55970707"/>
<sequence>MADIDEIMSERLYLQNGETDEAVDVDAVTELLATPYDKIFKLSGDGKTYVRPVSLFGVPVEKMEEQSAYWDDDWFSLNAYLDREADEERRKHGTRRQLQHENDAEQTAFLIKCLKGHTDNVTKHRKIRNVFGRARPHHPNQLASKALLPETGLCEQEIMYILGCKMTGFQYLADRGKMAMGAWDFVRWRIGRALLAYRAGKCVFVKNNDIKAVIRNIISRDSIDPLFRQAILYAARLDGRGNSYRSTKVLERSMPKPPRPARFPRSPISASSQARVARSRSLLTASHNRPRPTTPTSQNPESGMPRPEEAPQGVRGGRARTGARVQKKQRARSFRHSRRGTNGFRKEKGPS</sequence>
<feature type="compositionally biased region" description="Basic residues" evidence="1">
    <location>
        <begin position="325"/>
        <end position="339"/>
    </location>
</feature>
<feature type="region of interest" description="Disordered" evidence="1">
    <location>
        <begin position="248"/>
        <end position="351"/>
    </location>
</feature>
<dbReference type="EMBL" id="JAANYQ010000021">
    <property type="protein sequence ID" value="KAF4119813.1"/>
    <property type="molecule type" value="Genomic_DNA"/>
</dbReference>
<comment type="caution">
    <text evidence="2">The sequence shown here is derived from an EMBL/GenBank/DDBJ whole genome shotgun (WGS) entry which is preliminary data.</text>
</comment>
<dbReference type="AlphaFoldDB" id="A0A9P4YMR0"/>
<name>A0A9P4YMR0_9HYPO</name>
<protein>
    <submittedName>
        <fullName evidence="2">Uncharacterized protein</fullName>
    </submittedName>
</protein>
<reference evidence="2" key="1">
    <citation type="submission" date="2020-03" db="EMBL/GenBank/DDBJ databases">
        <title>Site-based positive gene gene selection in Geosmithia morbida across the United States reveals a broad range of putative effectors and factors for local host and environmental adapation.</title>
        <authorList>
            <person name="Onufrak A."/>
            <person name="Murdoch R.W."/>
            <person name="Gazis R."/>
            <person name="Huff M."/>
            <person name="Staton M."/>
            <person name="Klingeman W."/>
            <person name="Hadziabdic D."/>
        </authorList>
    </citation>
    <scope>NUCLEOTIDE SEQUENCE</scope>
    <source>
        <strain evidence="2">1262</strain>
    </source>
</reference>
<gene>
    <name evidence="2" type="ORF">GMORB2_4479</name>
</gene>
<evidence type="ECO:0000256" key="1">
    <source>
        <dbReference type="SAM" id="MobiDB-lite"/>
    </source>
</evidence>
<dbReference type="RefSeq" id="XP_035318465.1">
    <property type="nucleotide sequence ID" value="XM_035466454.1"/>
</dbReference>
<evidence type="ECO:0000313" key="2">
    <source>
        <dbReference type="EMBL" id="KAF4119813.1"/>
    </source>
</evidence>
<keyword evidence="3" id="KW-1185">Reference proteome</keyword>
<feature type="compositionally biased region" description="Low complexity" evidence="1">
    <location>
        <begin position="269"/>
        <end position="281"/>
    </location>
</feature>
<organism evidence="2 3">
    <name type="scientific">Geosmithia morbida</name>
    <dbReference type="NCBI Taxonomy" id="1094350"/>
    <lineage>
        <taxon>Eukaryota</taxon>
        <taxon>Fungi</taxon>
        <taxon>Dikarya</taxon>
        <taxon>Ascomycota</taxon>
        <taxon>Pezizomycotina</taxon>
        <taxon>Sordariomycetes</taxon>
        <taxon>Hypocreomycetidae</taxon>
        <taxon>Hypocreales</taxon>
        <taxon>Bionectriaceae</taxon>
        <taxon>Geosmithia</taxon>
    </lineage>
</organism>
<dbReference type="Proteomes" id="UP000749293">
    <property type="component" value="Unassembled WGS sequence"/>
</dbReference>
<proteinExistence type="predicted"/>
<accession>A0A9P4YMR0</accession>
<evidence type="ECO:0000313" key="3">
    <source>
        <dbReference type="Proteomes" id="UP000749293"/>
    </source>
</evidence>